<sequence>GNFGLIQLLLSGSLILTAGCQPLGKKNTVTKPSKKATRKSKIKWYRPSQSDSIKPIS</sequence>
<feature type="compositionally biased region" description="Basic residues" evidence="1">
    <location>
        <begin position="32"/>
        <end position="44"/>
    </location>
</feature>
<feature type="signal peptide" evidence="2">
    <location>
        <begin position="1"/>
        <end position="20"/>
    </location>
</feature>
<dbReference type="Proteomes" id="UP001059596">
    <property type="component" value="Chromosome 3R"/>
</dbReference>
<evidence type="ECO:0000313" key="4">
    <source>
        <dbReference type="Proteomes" id="UP001059596"/>
    </source>
</evidence>
<keyword evidence="4" id="KW-1185">Reference proteome</keyword>
<feature type="compositionally biased region" description="Polar residues" evidence="1">
    <location>
        <begin position="47"/>
        <end position="57"/>
    </location>
</feature>
<evidence type="ECO:0000313" key="3">
    <source>
        <dbReference type="EMBL" id="KAI8044861.1"/>
    </source>
</evidence>
<reference evidence="3" key="1">
    <citation type="journal article" date="2023" name="Genome Biol. Evol.">
        <title>Long-read-based Genome Assembly of Drosophila gunungcola Reveals Fewer Chemosensory Genes in Flower-breeding Species.</title>
        <authorList>
            <person name="Negi A."/>
            <person name="Liao B.Y."/>
            <person name="Yeh S.D."/>
        </authorList>
    </citation>
    <scope>NUCLEOTIDE SEQUENCE</scope>
    <source>
        <strain evidence="3">Sukarami</strain>
    </source>
</reference>
<evidence type="ECO:0000256" key="2">
    <source>
        <dbReference type="SAM" id="SignalP"/>
    </source>
</evidence>
<comment type="caution">
    <text evidence="3">The sequence shown here is derived from an EMBL/GenBank/DDBJ whole genome shotgun (WGS) entry which is preliminary data.</text>
</comment>
<evidence type="ECO:0000256" key="1">
    <source>
        <dbReference type="SAM" id="MobiDB-lite"/>
    </source>
</evidence>
<gene>
    <name evidence="3" type="ORF">M5D96_001036</name>
</gene>
<name>A0A9P9YXE0_9MUSC</name>
<feature type="region of interest" description="Disordered" evidence="1">
    <location>
        <begin position="26"/>
        <end position="57"/>
    </location>
</feature>
<organism evidence="3 4">
    <name type="scientific">Drosophila gunungcola</name>
    <name type="common">fruit fly</name>
    <dbReference type="NCBI Taxonomy" id="103775"/>
    <lineage>
        <taxon>Eukaryota</taxon>
        <taxon>Metazoa</taxon>
        <taxon>Ecdysozoa</taxon>
        <taxon>Arthropoda</taxon>
        <taxon>Hexapoda</taxon>
        <taxon>Insecta</taxon>
        <taxon>Pterygota</taxon>
        <taxon>Neoptera</taxon>
        <taxon>Endopterygota</taxon>
        <taxon>Diptera</taxon>
        <taxon>Brachycera</taxon>
        <taxon>Muscomorpha</taxon>
        <taxon>Ephydroidea</taxon>
        <taxon>Drosophilidae</taxon>
        <taxon>Drosophila</taxon>
        <taxon>Sophophora</taxon>
    </lineage>
</organism>
<feature type="chain" id="PRO_5040239859" evidence="2">
    <location>
        <begin position="21"/>
        <end position="57"/>
    </location>
</feature>
<dbReference type="AlphaFoldDB" id="A0A9P9YXE0"/>
<proteinExistence type="predicted"/>
<accession>A0A9P9YXE0</accession>
<keyword evidence="2" id="KW-0732">Signal</keyword>
<dbReference type="EMBL" id="JAMKOV010000001">
    <property type="protein sequence ID" value="KAI8044861.1"/>
    <property type="molecule type" value="Genomic_DNA"/>
</dbReference>
<protein>
    <submittedName>
        <fullName evidence="3">Uncharacterized protein</fullName>
    </submittedName>
</protein>
<feature type="non-terminal residue" evidence="3">
    <location>
        <position position="57"/>
    </location>
</feature>